<reference evidence="1" key="1">
    <citation type="submission" date="2020-04" db="EMBL/GenBank/DDBJ databases">
        <authorList>
            <person name="Alioto T."/>
            <person name="Alioto T."/>
            <person name="Gomez Garrido J."/>
        </authorList>
    </citation>
    <scope>NUCLEOTIDE SEQUENCE</scope>
    <source>
        <strain evidence="1">A484AB</strain>
    </source>
</reference>
<organism evidence="1 2">
    <name type="scientific">Paramuricea clavata</name>
    <name type="common">Red gorgonian</name>
    <name type="synonym">Violescent sea-whip</name>
    <dbReference type="NCBI Taxonomy" id="317549"/>
    <lineage>
        <taxon>Eukaryota</taxon>
        <taxon>Metazoa</taxon>
        <taxon>Cnidaria</taxon>
        <taxon>Anthozoa</taxon>
        <taxon>Octocorallia</taxon>
        <taxon>Malacalcyonacea</taxon>
        <taxon>Plexauridae</taxon>
        <taxon>Paramuricea</taxon>
    </lineage>
</organism>
<keyword evidence="2" id="KW-1185">Reference proteome</keyword>
<gene>
    <name evidence="1" type="ORF">PACLA_8A026925</name>
</gene>
<accession>A0A6S7J2K5</accession>
<protein>
    <submittedName>
        <fullName evidence="1">Uncharacterized protein</fullName>
    </submittedName>
</protein>
<dbReference type="EMBL" id="CACRXK020007229">
    <property type="protein sequence ID" value="CAB4011672.1"/>
    <property type="molecule type" value="Genomic_DNA"/>
</dbReference>
<comment type="caution">
    <text evidence="1">The sequence shown here is derived from an EMBL/GenBank/DDBJ whole genome shotgun (WGS) entry which is preliminary data.</text>
</comment>
<sequence>MGQESSKLLSKRRVEQVEKVNLLCKENQAAMKLSTSKIDTLKQLYHRLAALSPDDEYIDKQTL</sequence>
<proteinExistence type="predicted"/>
<name>A0A6S7J2K5_PARCT</name>
<dbReference type="AlphaFoldDB" id="A0A6S7J2K5"/>
<dbReference type="Proteomes" id="UP001152795">
    <property type="component" value="Unassembled WGS sequence"/>
</dbReference>
<evidence type="ECO:0000313" key="1">
    <source>
        <dbReference type="EMBL" id="CAB4011672.1"/>
    </source>
</evidence>
<evidence type="ECO:0000313" key="2">
    <source>
        <dbReference type="Proteomes" id="UP001152795"/>
    </source>
</evidence>